<evidence type="ECO:0000256" key="2">
    <source>
        <dbReference type="SAM" id="MobiDB-lite"/>
    </source>
</evidence>
<dbReference type="AlphaFoldDB" id="A0A5P1EVT6"/>
<dbReference type="InterPro" id="IPR003611">
    <property type="entry name" value="NUMOD3"/>
</dbReference>
<dbReference type="PANTHER" id="PTHR34199">
    <property type="entry name" value="NUMOD3 MOTIF FAMILY PROTEIN, EXPRESSED"/>
    <property type="match status" value="1"/>
</dbReference>
<dbReference type="Proteomes" id="UP000243459">
    <property type="component" value="Chromosome 5"/>
</dbReference>
<reference evidence="5" key="1">
    <citation type="journal article" date="2017" name="Nat. Commun.">
        <title>The asparagus genome sheds light on the origin and evolution of a young Y chromosome.</title>
        <authorList>
            <person name="Harkess A."/>
            <person name="Zhou J."/>
            <person name="Xu C."/>
            <person name="Bowers J.E."/>
            <person name="Van der Hulst R."/>
            <person name="Ayyampalayam S."/>
            <person name="Mercati F."/>
            <person name="Riccardi P."/>
            <person name="McKain M.R."/>
            <person name="Kakrana A."/>
            <person name="Tang H."/>
            <person name="Ray J."/>
            <person name="Groenendijk J."/>
            <person name="Arikit S."/>
            <person name="Mathioni S.M."/>
            <person name="Nakano M."/>
            <person name="Shan H."/>
            <person name="Telgmann-Rauber A."/>
            <person name="Kanno A."/>
            <person name="Yue Z."/>
            <person name="Chen H."/>
            <person name="Li W."/>
            <person name="Chen Y."/>
            <person name="Xu X."/>
            <person name="Zhang Y."/>
            <person name="Luo S."/>
            <person name="Chen H."/>
            <person name="Gao J."/>
            <person name="Mao Z."/>
            <person name="Pires J.C."/>
            <person name="Luo M."/>
            <person name="Kudrna D."/>
            <person name="Wing R.A."/>
            <person name="Meyers B.C."/>
            <person name="Yi K."/>
            <person name="Kong H."/>
            <person name="Lavrijsen P."/>
            <person name="Sunseri F."/>
            <person name="Falavigna A."/>
            <person name="Ye Y."/>
            <person name="Leebens-Mack J.H."/>
            <person name="Chen G."/>
        </authorList>
    </citation>
    <scope>NUCLEOTIDE SEQUENCE [LARGE SCALE GENOMIC DNA]</scope>
    <source>
        <strain evidence="5">cv. DH0086</strain>
    </source>
</reference>
<accession>A0A5P1EVT6</accession>
<feature type="coiled-coil region" evidence="1">
    <location>
        <begin position="286"/>
        <end position="318"/>
    </location>
</feature>
<dbReference type="GO" id="GO:0003677">
    <property type="term" value="F:DNA binding"/>
    <property type="evidence" value="ECO:0007669"/>
    <property type="project" value="InterPro"/>
</dbReference>
<feature type="region of interest" description="Disordered" evidence="2">
    <location>
        <begin position="183"/>
        <end position="203"/>
    </location>
</feature>
<evidence type="ECO:0000313" key="4">
    <source>
        <dbReference type="EMBL" id="ONK70022.1"/>
    </source>
</evidence>
<keyword evidence="5" id="KW-1185">Reference proteome</keyword>
<keyword evidence="1" id="KW-0175">Coiled coil</keyword>
<feature type="compositionally biased region" description="Basic and acidic residues" evidence="2">
    <location>
        <begin position="183"/>
        <end position="201"/>
    </location>
</feature>
<dbReference type="EMBL" id="CM007385">
    <property type="protein sequence ID" value="ONK70022.1"/>
    <property type="molecule type" value="Genomic_DNA"/>
</dbReference>
<dbReference type="Gramene" id="ONK70022">
    <property type="protein sequence ID" value="ONK70022"/>
    <property type="gene ID" value="A4U43_C05F29430"/>
</dbReference>
<gene>
    <name evidence="4" type="ORF">A4U43_C05F29430</name>
</gene>
<name>A0A5P1EVT6_ASPOF</name>
<feature type="domain" description="Nuclease associated modular" evidence="3">
    <location>
        <begin position="143"/>
        <end position="173"/>
    </location>
</feature>
<protein>
    <recommendedName>
        <fullName evidence="3">Nuclease associated modular domain-containing protein</fullName>
    </recommendedName>
</protein>
<dbReference type="PANTHER" id="PTHR34199:SF1">
    <property type="entry name" value="HISTONE-LYSINE N-METHYLTRANSFERASE, H3 LYSINE-79 SPECIFIC-LIKE PROTEIN"/>
    <property type="match status" value="1"/>
</dbReference>
<dbReference type="OrthoDB" id="6013at2759"/>
<evidence type="ECO:0000256" key="1">
    <source>
        <dbReference type="SAM" id="Coils"/>
    </source>
</evidence>
<evidence type="ECO:0000259" key="3">
    <source>
        <dbReference type="Pfam" id="PF07460"/>
    </source>
</evidence>
<proteinExistence type="predicted"/>
<organism evidence="4 5">
    <name type="scientific">Asparagus officinalis</name>
    <name type="common">Garden asparagus</name>
    <dbReference type="NCBI Taxonomy" id="4686"/>
    <lineage>
        <taxon>Eukaryota</taxon>
        <taxon>Viridiplantae</taxon>
        <taxon>Streptophyta</taxon>
        <taxon>Embryophyta</taxon>
        <taxon>Tracheophyta</taxon>
        <taxon>Spermatophyta</taxon>
        <taxon>Magnoliopsida</taxon>
        <taxon>Liliopsida</taxon>
        <taxon>Asparagales</taxon>
        <taxon>Asparagaceae</taxon>
        <taxon>Asparagoideae</taxon>
        <taxon>Asparagus</taxon>
    </lineage>
</organism>
<sequence>MESLYSYAGSRKLFPFSSFPYAQSTSLGPVSIRAVDDIKFKRITGQSKFLILPVRNAYHTFITACSWTKGHSDGTLHLVIDDHDLLSKLNVQSSPKKIEGKDVLANNIEEYQVPGIDVDQRDEAGGSSSSGKNIVNICESEMERRKKIGLANKGRIPWNKGRTHSKETRDRISKRTIEALSDPKVRKRMSECPRSHSDQSKGRISSALRKIWEKRLQQKKLQENCYLSWARSIAEAAKEGYPGQEKLEWDSYERMKSTIISQYLQQKAERARAKEIAKLKAEKAAKIRAENAARHAQLRKEREEKAKVREMKALARKKSEEMKMKMALSKGLKLRTRFSKVHHPKKNLGTSSSIQSGIEVEHQPIVDNLDIDHIKLENMRQRISLADQIQAVKNRKGEFNSSNFLENSFISSSSSEVEAEDF</sequence>
<dbReference type="Pfam" id="PF07460">
    <property type="entry name" value="NUMOD3"/>
    <property type="match status" value="1"/>
</dbReference>
<evidence type="ECO:0000313" key="5">
    <source>
        <dbReference type="Proteomes" id="UP000243459"/>
    </source>
</evidence>